<dbReference type="InterPro" id="IPR027417">
    <property type="entry name" value="P-loop_NTPase"/>
</dbReference>
<keyword evidence="5" id="KW-0547">Nucleotide-binding</keyword>
<evidence type="ECO:0000256" key="6">
    <source>
        <dbReference type="ARBA" id="ARBA00022842"/>
    </source>
</evidence>
<dbReference type="PRINTS" id="PR00326">
    <property type="entry name" value="GTP1OBG"/>
</dbReference>
<protein>
    <recommendedName>
        <fullName evidence="3">GTP-binding protein 8</fullName>
    </recommendedName>
</protein>
<dbReference type="CDD" id="cd01876">
    <property type="entry name" value="YihA_EngB"/>
    <property type="match status" value="1"/>
</dbReference>
<dbReference type="GO" id="GO:0046872">
    <property type="term" value="F:metal ion binding"/>
    <property type="evidence" value="ECO:0007669"/>
    <property type="project" value="UniProtKB-KW"/>
</dbReference>
<accession>A0A319DBB8</accession>
<comment type="similarity">
    <text evidence="2">Belongs to the TRAFAC class TrmE-Era-EngA-EngB-Septin-like GTPase superfamily. EngB GTPase family.</text>
</comment>
<gene>
    <name evidence="10" type="ORF">BO71DRAFT_324847</name>
</gene>
<evidence type="ECO:0000256" key="3">
    <source>
        <dbReference type="ARBA" id="ARBA00015370"/>
    </source>
</evidence>
<evidence type="ECO:0000313" key="11">
    <source>
        <dbReference type="Proteomes" id="UP000247810"/>
    </source>
</evidence>
<dbReference type="PROSITE" id="PS51706">
    <property type="entry name" value="G_ENGB"/>
    <property type="match status" value="1"/>
</dbReference>
<feature type="domain" description="EngB-type G" evidence="9">
    <location>
        <begin position="103"/>
        <end position="284"/>
    </location>
</feature>
<evidence type="ECO:0000313" key="10">
    <source>
        <dbReference type="EMBL" id="PYH94716.1"/>
    </source>
</evidence>
<feature type="compositionally biased region" description="Basic and acidic residues" evidence="8">
    <location>
        <begin position="336"/>
        <end position="346"/>
    </location>
</feature>
<dbReference type="Gene3D" id="3.40.50.300">
    <property type="entry name" value="P-loop containing nucleotide triphosphate hydrolases"/>
    <property type="match status" value="1"/>
</dbReference>
<keyword evidence="7" id="KW-0342">GTP-binding</keyword>
<proteinExistence type="inferred from homology"/>
<dbReference type="NCBIfam" id="TIGR03598">
    <property type="entry name" value="GTPase_YsxC"/>
    <property type="match status" value="1"/>
</dbReference>
<dbReference type="GO" id="GO:0005739">
    <property type="term" value="C:mitochondrion"/>
    <property type="evidence" value="ECO:0007669"/>
    <property type="project" value="TreeGrafter"/>
</dbReference>
<evidence type="ECO:0000256" key="8">
    <source>
        <dbReference type="SAM" id="MobiDB-lite"/>
    </source>
</evidence>
<keyword evidence="11" id="KW-1185">Reference proteome</keyword>
<dbReference type="GO" id="GO:0005525">
    <property type="term" value="F:GTP binding"/>
    <property type="evidence" value="ECO:0007669"/>
    <property type="project" value="UniProtKB-KW"/>
</dbReference>
<reference evidence="10 11" key="1">
    <citation type="submission" date="2018-02" db="EMBL/GenBank/DDBJ databases">
        <title>The genomes of Aspergillus section Nigri reveals drivers in fungal speciation.</title>
        <authorList>
            <consortium name="DOE Joint Genome Institute"/>
            <person name="Vesth T.C."/>
            <person name="Nybo J."/>
            <person name="Theobald S."/>
            <person name="Brandl J."/>
            <person name="Frisvad J.C."/>
            <person name="Nielsen K.F."/>
            <person name="Lyhne E.K."/>
            <person name="Kogle M.E."/>
            <person name="Kuo A."/>
            <person name="Riley R."/>
            <person name="Clum A."/>
            <person name="Nolan M."/>
            <person name="Lipzen A."/>
            <person name="Salamov A."/>
            <person name="Henrissat B."/>
            <person name="Wiebenga A."/>
            <person name="De vries R.P."/>
            <person name="Grigoriev I.V."/>
            <person name="Mortensen U.H."/>
            <person name="Andersen M.R."/>
            <person name="Baker S.E."/>
        </authorList>
    </citation>
    <scope>NUCLEOTIDE SEQUENCE [LARGE SCALE GENOMIC DNA]</scope>
    <source>
        <strain evidence="10 11">CBS 707.79</strain>
    </source>
</reference>
<keyword evidence="4" id="KW-0479">Metal-binding</keyword>
<sequence>MKKCLFSLTTALSQRTFSSPTTTTNTIHRTLTTTAAPSPPSPLPHNKFQLIDLSPTELNYYWDTQAPNESQLAYADKIFEPSRHSPIKQWTVAKFRAMPMSSMTPEVAFLGRSNVGKSSLLNNVMGAEICYTSSKPGRTTTMNAFGIGGTKGGESKVLLLDLPGYGKGSRTEWGDEIMKYLKRRKQLRRTFVLIDGQHGIKRSDEGMLELFRRYAIPHQVIVSKVDKVLAKRRPQIMSGVTKANMLAVQKSLEKMKPLIQPVGRLEGPPALGEILTCSSEVYRSHGDYLGVSPIRWAILAAAGYDGKMEVKVEQPAASGPDGSTAAAAAAAVPAAESKEGSRWEFT</sequence>
<dbReference type="InterPro" id="IPR052279">
    <property type="entry name" value="EngB_GTPase"/>
</dbReference>
<comment type="cofactor">
    <cofactor evidence="1">
        <name>Mg(2+)</name>
        <dbReference type="ChEBI" id="CHEBI:18420"/>
    </cofactor>
</comment>
<dbReference type="Proteomes" id="UP000247810">
    <property type="component" value="Unassembled WGS sequence"/>
</dbReference>
<dbReference type="VEuPathDB" id="FungiDB:BO71DRAFT_324847"/>
<evidence type="ECO:0000256" key="5">
    <source>
        <dbReference type="ARBA" id="ARBA00022741"/>
    </source>
</evidence>
<dbReference type="AlphaFoldDB" id="A0A319DBB8"/>
<dbReference type="FunFam" id="3.40.50.300:FF:001874">
    <property type="entry name" value="GTP binding protein (EngB), putative"/>
    <property type="match status" value="1"/>
</dbReference>
<feature type="region of interest" description="Disordered" evidence="8">
    <location>
        <begin position="314"/>
        <end position="346"/>
    </location>
</feature>
<evidence type="ECO:0000259" key="9">
    <source>
        <dbReference type="PROSITE" id="PS51706"/>
    </source>
</evidence>
<dbReference type="STRING" id="1448320.A0A319DBB8"/>
<feature type="compositionally biased region" description="Low complexity" evidence="8">
    <location>
        <begin position="316"/>
        <end position="335"/>
    </location>
</feature>
<organism evidence="10 11">
    <name type="scientific">Aspergillus ellipticus CBS 707.79</name>
    <dbReference type="NCBI Taxonomy" id="1448320"/>
    <lineage>
        <taxon>Eukaryota</taxon>
        <taxon>Fungi</taxon>
        <taxon>Dikarya</taxon>
        <taxon>Ascomycota</taxon>
        <taxon>Pezizomycotina</taxon>
        <taxon>Eurotiomycetes</taxon>
        <taxon>Eurotiomycetidae</taxon>
        <taxon>Eurotiales</taxon>
        <taxon>Aspergillaceae</taxon>
        <taxon>Aspergillus</taxon>
        <taxon>Aspergillus subgen. Circumdati</taxon>
    </lineage>
</organism>
<dbReference type="Pfam" id="PF01926">
    <property type="entry name" value="MMR_HSR1"/>
    <property type="match status" value="1"/>
</dbReference>
<dbReference type="InterPro" id="IPR006073">
    <property type="entry name" value="GTP-bd"/>
</dbReference>
<evidence type="ECO:0000256" key="2">
    <source>
        <dbReference type="ARBA" id="ARBA00009638"/>
    </source>
</evidence>
<dbReference type="InterPro" id="IPR019987">
    <property type="entry name" value="GTP-bd_ribosome_bio_YsxC"/>
</dbReference>
<keyword evidence="6" id="KW-0460">Magnesium</keyword>
<evidence type="ECO:0000256" key="7">
    <source>
        <dbReference type="ARBA" id="ARBA00023134"/>
    </source>
</evidence>
<dbReference type="InterPro" id="IPR030393">
    <property type="entry name" value="G_ENGB_dom"/>
</dbReference>
<dbReference type="SUPFAM" id="SSF52540">
    <property type="entry name" value="P-loop containing nucleoside triphosphate hydrolases"/>
    <property type="match status" value="1"/>
</dbReference>
<evidence type="ECO:0000256" key="1">
    <source>
        <dbReference type="ARBA" id="ARBA00001946"/>
    </source>
</evidence>
<name>A0A319DBB8_9EURO</name>
<dbReference type="PANTHER" id="PTHR46498:SF1">
    <property type="entry name" value="GTP-BINDING PROTEIN 8"/>
    <property type="match status" value="1"/>
</dbReference>
<dbReference type="OrthoDB" id="391988at2759"/>
<dbReference type="PANTHER" id="PTHR46498">
    <property type="entry name" value="GTP-BINDING PROTEIN 8"/>
    <property type="match status" value="1"/>
</dbReference>
<evidence type="ECO:0000256" key="4">
    <source>
        <dbReference type="ARBA" id="ARBA00022723"/>
    </source>
</evidence>
<dbReference type="EMBL" id="KZ825866">
    <property type="protein sequence ID" value="PYH94716.1"/>
    <property type="molecule type" value="Genomic_DNA"/>
</dbReference>